<reference evidence="17" key="1">
    <citation type="journal article" date="2018" name="Algal Res.">
        <title>Characterization of plant carbon substrate utilization by Auxenochlorella protothecoides.</title>
        <authorList>
            <person name="Vogler B.W."/>
            <person name="Starkenburg S.R."/>
            <person name="Sudasinghe N."/>
            <person name="Schambach J.Y."/>
            <person name="Rollin J.A."/>
            <person name="Pattathil S."/>
            <person name="Barry A.N."/>
        </authorList>
    </citation>
    <scope>NUCLEOTIDE SEQUENCE [LARGE SCALE GENOMIC DNA]</scope>
    <source>
        <strain evidence="17">UTEX 25</strain>
    </source>
</reference>
<dbReference type="Pfam" id="PF13649">
    <property type="entry name" value="Methyltransf_25"/>
    <property type="match status" value="1"/>
</dbReference>
<dbReference type="EC" id="2.1.1.319" evidence="3"/>
<dbReference type="GO" id="GO:0005634">
    <property type="term" value="C:nucleus"/>
    <property type="evidence" value="ECO:0007669"/>
    <property type="project" value="UniProtKB-SubCell"/>
</dbReference>
<evidence type="ECO:0000256" key="6">
    <source>
        <dbReference type="ARBA" id="ARBA00022679"/>
    </source>
</evidence>
<dbReference type="Pfam" id="PF22528">
    <property type="entry name" value="PRMT_C"/>
    <property type="match status" value="1"/>
</dbReference>
<dbReference type="Proteomes" id="UP000279271">
    <property type="component" value="Unassembled WGS sequence"/>
</dbReference>
<comment type="catalytic activity">
    <reaction evidence="12">
        <text>L-arginyl-[protein] + 2 S-adenosyl-L-methionine = N(omega),N(omega)-dimethyl-L-arginyl-[protein] + 2 S-adenosyl-L-homocysteine + 2 H(+)</text>
        <dbReference type="Rhea" id="RHEA:48096"/>
        <dbReference type="Rhea" id="RHEA-COMP:10532"/>
        <dbReference type="Rhea" id="RHEA-COMP:11991"/>
        <dbReference type="ChEBI" id="CHEBI:15378"/>
        <dbReference type="ChEBI" id="CHEBI:29965"/>
        <dbReference type="ChEBI" id="CHEBI:57856"/>
        <dbReference type="ChEBI" id="CHEBI:59789"/>
        <dbReference type="ChEBI" id="CHEBI:61897"/>
        <dbReference type="EC" id="2.1.1.319"/>
    </reaction>
</comment>
<proteinExistence type="predicted"/>
<keyword evidence="7 13" id="KW-0949">S-adenosyl-L-methionine</keyword>
<keyword evidence="4" id="KW-0963">Cytoplasm</keyword>
<evidence type="ECO:0000256" key="11">
    <source>
        <dbReference type="ARBA" id="ARBA00023242"/>
    </source>
</evidence>
<dbReference type="GO" id="GO:0035242">
    <property type="term" value="F:protein-arginine omega-N asymmetric methyltransferase activity"/>
    <property type="evidence" value="ECO:0007669"/>
    <property type="project" value="UniProtKB-EC"/>
</dbReference>
<dbReference type="InterPro" id="IPR041698">
    <property type="entry name" value="Methyltransf_25"/>
</dbReference>
<dbReference type="GO" id="GO:0098599">
    <property type="term" value="F:palmitoyl hydrolase activity"/>
    <property type="evidence" value="ECO:0007669"/>
    <property type="project" value="InterPro"/>
</dbReference>
<protein>
    <recommendedName>
        <fullName evidence="3">type I protein arginine methyltransferase</fullName>
        <ecNumber evidence="3">2.1.1.319</ecNumber>
    </recommendedName>
</protein>
<dbReference type="InterPro" id="IPR055135">
    <property type="entry name" value="PRMT_dom"/>
</dbReference>
<keyword evidence="11" id="KW-0539">Nucleus</keyword>
<evidence type="ECO:0000256" key="12">
    <source>
        <dbReference type="ARBA" id="ARBA00049086"/>
    </source>
</evidence>
<accession>A0A3M7L669</accession>
<feature type="domain" description="Methyltransferase" evidence="14">
    <location>
        <begin position="27"/>
        <end position="124"/>
    </location>
</feature>
<dbReference type="Pfam" id="PF02089">
    <property type="entry name" value="Palm_thioest"/>
    <property type="match status" value="1"/>
</dbReference>
<keyword evidence="5 13" id="KW-0489">Methyltransferase</keyword>
<dbReference type="CDD" id="cd02440">
    <property type="entry name" value="AdoMet_MTases"/>
    <property type="match status" value="1"/>
</dbReference>
<dbReference type="SUPFAM" id="SSF53335">
    <property type="entry name" value="S-adenosyl-L-methionine-dependent methyltransferases"/>
    <property type="match status" value="1"/>
</dbReference>
<evidence type="ECO:0000259" key="15">
    <source>
        <dbReference type="Pfam" id="PF22528"/>
    </source>
</evidence>
<dbReference type="InterPro" id="IPR029058">
    <property type="entry name" value="AB_hydrolase_fold"/>
</dbReference>
<evidence type="ECO:0000256" key="3">
    <source>
        <dbReference type="ARBA" id="ARBA00011925"/>
    </source>
</evidence>
<dbReference type="Gene3D" id="3.40.50.1820">
    <property type="entry name" value="alpha/beta hydrolase"/>
    <property type="match status" value="1"/>
</dbReference>
<evidence type="ECO:0000256" key="7">
    <source>
        <dbReference type="ARBA" id="ARBA00022691"/>
    </source>
</evidence>
<evidence type="ECO:0000313" key="17">
    <source>
        <dbReference type="Proteomes" id="UP000279271"/>
    </source>
</evidence>
<dbReference type="PANTHER" id="PTHR11006:SF10">
    <property type="entry name" value="HISTONE-ARGININE METHYLTRANSFERASE CARMER-RELATED"/>
    <property type="match status" value="1"/>
</dbReference>
<evidence type="ECO:0000256" key="8">
    <source>
        <dbReference type="ARBA" id="ARBA00022853"/>
    </source>
</evidence>
<dbReference type="InterPro" id="IPR025799">
    <property type="entry name" value="Arg_MeTrfase"/>
</dbReference>
<comment type="subcellular location">
    <subcellularLocation>
        <location evidence="2">Cytoplasm</location>
    </subcellularLocation>
    <subcellularLocation>
        <location evidence="1">Nucleus</location>
    </subcellularLocation>
</comment>
<evidence type="ECO:0000256" key="1">
    <source>
        <dbReference type="ARBA" id="ARBA00004123"/>
    </source>
</evidence>
<evidence type="ECO:0000256" key="4">
    <source>
        <dbReference type="ARBA" id="ARBA00022490"/>
    </source>
</evidence>
<evidence type="ECO:0000256" key="9">
    <source>
        <dbReference type="ARBA" id="ARBA00023015"/>
    </source>
</evidence>
<dbReference type="PRINTS" id="PR00414">
    <property type="entry name" value="PPTHIESTRASE"/>
</dbReference>
<keyword evidence="10" id="KW-0804">Transcription</keyword>
<keyword evidence="6 13" id="KW-0808">Transferase</keyword>
<dbReference type="GO" id="GO:0070611">
    <property type="term" value="F:histone H3R2 methyltransferase activity"/>
    <property type="evidence" value="ECO:0007669"/>
    <property type="project" value="TreeGrafter"/>
</dbReference>
<evidence type="ECO:0000256" key="13">
    <source>
        <dbReference type="PROSITE-ProRule" id="PRU01015"/>
    </source>
</evidence>
<dbReference type="EMBL" id="QOKY01000126">
    <property type="protein sequence ID" value="RMZ57594.1"/>
    <property type="molecule type" value="Genomic_DNA"/>
</dbReference>
<dbReference type="GO" id="GO:0032259">
    <property type="term" value="P:methylation"/>
    <property type="evidence" value="ECO:0007669"/>
    <property type="project" value="UniProtKB-KW"/>
</dbReference>
<dbReference type="SUPFAM" id="SSF53474">
    <property type="entry name" value="alpha/beta-Hydrolases"/>
    <property type="match status" value="1"/>
</dbReference>
<comment type="caution">
    <text evidence="16">The sequence shown here is derived from an EMBL/GenBank/DDBJ whole genome shotgun (WGS) entry which is preliminary data.</text>
</comment>
<evidence type="ECO:0000256" key="10">
    <source>
        <dbReference type="ARBA" id="ARBA00023163"/>
    </source>
</evidence>
<evidence type="ECO:0000313" key="16">
    <source>
        <dbReference type="EMBL" id="RMZ57594.1"/>
    </source>
</evidence>
<feature type="domain" description="Protein arginine N-methyltransferase" evidence="15">
    <location>
        <begin position="133"/>
        <end position="295"/>
    </location>
</feature>
<dbReference type="Gene3D" id="2.70.160.11">
    <property type="entry name" value="Hnrnp arginine n-methyltransferase1"/>
    <property type="match status" value="1"/>
</dbReference>
<dbReference type="InterPro" id="IPR002472">
    <property type="entry name" value="Palm_thioest"/>
</dbReference>
<dbReference type="GO" id="GO:0005737">
    <property type="term" value="C:cytoplasm"/>
    <property type="evidence" value="ECO:0007669"/>
    <property type="project" value="UniProtKB-SubCell"/>
</dbReference>
<dbReference type="AlphaFoldDB" id="A0A3M7L669"/>
<evidence type="ECO:0000256" key="5">
    <source>
        <dbReference type="ARBA" id="ARBA00022603"/>
    </source>
</evidence>
<keyword evidence="8" id="KW-0156">Chromatin regulator</keyword>
<evidence type="ECO:0000259" key="14">
    <source>
        <dbReference type="Pfam" id="PF13649"/>
    </source>
</evidence>
<organism evidence="16 17">
    <name type="scientific">Auxenochlorella protothecoides</name>
    <name type="common">Green microalga</name>
    <name type="synonym">Chlorella protothecoides</name>
    <dbReference type="NCBI Taxonomy" id="3075"/>
    <lineage>
        <taxon>Eukaryota</taxon>
        <taxon>Viridiplantae</taxon>
        <taxon>Chlorophyta</taxon>
        <taxon>core chlorophytes</taxon>
        <taxon>Trebouxiophyceae</taxon>
        <taxon>Chlorellales</taxon>
        <taxon>Chlorellaceae</taxon>
        <taxon>Auxenochlorella</taxon>
    </lineage>
</organism>
<gene>
    <name evidence="16" type="ORF">APUTEX25_001794</name>
</gene>
<evidence type="ECO:0000256" key="2">
    <source>
        <dbReference type="ARBA" id="ARBA00004496"/>
    </source>
</evidence>
<sequence>MLADALRTGTYHAAISENGADFAGKAVLDVGAGSGVLSLFAARAGARVVYAVEASPAAQYARRLVQAQPGLAGIVHVIQGRVEDVELPEKVDVLISEPMGTLLVNERMIESYLAARDKHMKPGGKMFPSLGRIHVAGFSDPYLHAEVMARSAFWKATDFFGLDLSCLEAEATAGYFGQVVVDAIPSGALVSNTAQRTIDFATAAPEDLRELAIPLSLQVAAPGPVHGLACWFDVLFEGSQAPRWLSTAPGLPTTHWFQLRCLLQEPVQVAKAGDTLTGRLHLLAHSRQSYDVTLELYDLKEPYYRQLNQWIPVANAIRDTPASRLALPSGPYLPIVLWHGPAGVTHIPTSLRPPFSLPTLGMGDSCCNPQGIGAVQDRIQRALPGVFVHSVATGATESADVLSTYFGDANAQVRAACEALRALPQLAGGYVAVGFSQGGLLLRGLLERCTGEGAPAMHTLITMGSPHQGVMDVPGCWDVGGGAGAAWSWCKAMQALLGHGVYYSWLQHNLLQAQYFKDPYHLDWYRETSGFLADINNDRDARNSSYAAALTSLRSLVLYQFDNDLTVVPRESSQFGFYNGTHTESMEETAAYRDDRLGLRTLNESGRLTLANCPGFHMQFTLDWFEQHVLPHVAVPVADARVAATHPSRTA</sequence>
<dbReference type="InterPro" id="IPR029063">
    <property type="entry name" value="SAM-dependent_MTases_sf"/>
</dbReference>
<dbReference type="Gene3D" id="3.40.50.150">
    <property type="entry name" value="Vaccinia Virus protein VP39"/>
    <property type="match status" value="1"/>
</dbReference>
<dbReference type="PROSITE" id="PS51678">
    <property type="entry name" value="SAM_MT_PRMT"/>
    <property type="match status" value="1"/>
</dbReference>
<dbReference type="PANTHER" id="PTHR11006">
    <property type="entry name" value="PROTEIN ARGININE N-METHYLTRANSFERASE"/>
    <property type="match status" value="1"/>
</dbReference>
<name>A0A3M7L669_AUXPR</name>
<keyword evidence="9" id="KW-0805">Transcription regulation</keyword>